<gene>
    <name evidence="2" type="ORF">MmiAt1_12870</name>
</gene>
<proteinExistence type="predicted"/>
<feature type="transmembrane region" description="Helical" evidence="1">
    <location>
        <begin position="89"/>
        <end position="113"/>
    </location>
</feature>
<evidence type="ECO:0000313" key="2">
    <source>
        <dbReference type="EMBL" id="MDV0445693.1"/>
    </source>
</evidence>
<reference evidence="2 3" key="1">
    <citation type="submission" date="2023-06" db="EMBL/GenBank/DDBJ databases">
        <title>Genome sequence of Methanimicrococcus sp. At1.</title>
        <authorList>
            <person name="Protasov E."/>
            <person name="Platt K."/>
            <person name="Poehlein A."/>
            <person name="Daniel R."/>
            <person name="Brune A."/>
        </authorList>
    </citation>
    <scope>NUCLEOTIDE SEQUENCE [LARGE SCALE GENOMIC DNA]</scope>
    <source>
        <strain evidence="2 3">At1</strain>
    </source>
</reference>
<keyword evidence="1" id="KW-1133">Transmembrane helix</keyword>
<dbReference type="RefSeq" id="WP_318786119.1">
    <property type="nucleotide sequence ID" value="NZ_JAWDKC010000021.1"/>
</dbReference>
<protein>
    <recommendedName>
        <fullName evidence="4">Heat-shock protein</fullName>
    </recommendedName>
</protein>
<organism evidence="2 3">
    <name type="scientific">Methanimicrococcus hacksteinii</name>
    <dbReference type="NCBI Taxonomy" id="3028293"/>
    <lineage>
        <taxon>Archaea</taxon>
        <taxon>Methanobacteriati</taxon>
        <taxon>Methanobacteriota</taxon>
        <taxon>Stenosarchaea group</taxon>
        <taxon>Methanomicrobia</taxon>
        <taxon>Methanosarcinales</taxon>
        <taxon>Methanosarcinaceae</taxon>
        <taxon>Methanimicrococcus</taxon>
    </lineage>
</organism>
<name>A0ABU3VQK3_9EURY</name>
<evidence type="ECO:0000313" key="3">
    <source>
        <dbReference type="Proteomes" id="UP001272052"/>
    </source>
</evidence>
<feature type="transmembrane region" description="Helical" evidence="1">
    <location>
        <begin position="125"/>
        <end position="143"/>
    </location>
</feature>
<dbReference type="Proteomes" id="UP001272052">
    <property type="component" value="Unassembled WGS sequence"/>
</dbReference>
<feature type="transmembrane region" description="Helical" evidence="1">
    <location>
        <begin position="56"/>
        <end position="77"/>
    </location>
</feature>
<feature type="transmembrane region" description="Helical" evidence="1">
    <location>
        <begin position="29"/>
        <end position="50"/>
    </location>
</feature>
<dbReference type="EMBL" id="JAWDKC010000021">
    <property type="protein sequence ID" value="MDV0445693.1"/>
    <property type="molecule type" value="Genomic_DNA"/>
</dbReference>
<keyword evidence="1" id="KW-0472">Membrane</keyword>
<keyword evidence="3" id="KW-1185">Reference proteome</keyword>
<evidence type="ECO:0008006" key="4">
    <source>
        <dbReference type="Google" id="ProtNLM"/>
    </source>
</evidence>
<evidence type="ECO:0000256" key="1">
    <source>
        <dbReference type="SAM" id="Phobius"/>
    </source>
</evidence>
<keyword evidence="1" id="KW-0812">Transmembrane</keyword>
<accession>A0ABU3VQK3</accession>
<sequence>MFFIAPRKYSEKKSLSIIPSFKNNYLRTFLLSLAMSLFMVFSLYGLYGMIAERTIPIHAAIALLIFAVLFVVGYEFFNARFVRKTTALVVGFLAAFCLTILILALVEFAMMAFAGTITDIGWEKFVVAVAFCLIVSVIILKYFENL</sequence>
<comment type="caution">
    <text evidence="2">The sequence shown here is derived from an EMBL/GenBank/DDBJ whole genome shotgun (WGS) entry which is preliminary data.</text>
</comment>